<dbReference type="EC" id="2.4.2.52" evidence="5"/>
<dbReference type="EMBL" id="BPQI01000035">
    <property type="protein sequence ID" value="GJD55646.1"/>
    <property type="molecule type" value="Genomic_DNA"/>
</dbReference>
<dbReference type="InterPro" id="IPR017555">
    <property type="entry name" value="TriPribosyl-deP-CoA_syn"/>
</dbReference>
<evidence type="ECO:0000256" key="2">
    <source>
        <dbReference type="ARBA" id="ARBA00022679"/>
    </source>
</evidence>
<dbReference type="GO" id="GO:0016757">
    <property type="term" value="F:glycosyltransferase activity"/>
    <property type="evidence" value="ECO:0007669"/>
    <property type="project" value="UniProtKB-KW"/>
</dbReference>
<organism evidence="7 8">
    <name type="scientific">Methylobacterium dankookense</name>
    <dbReference type="NCBI Taxonomy" id="560405"/>
    <lineage>
        <taxon>Bacteria</taxon>
        <taxon>Pseudomonadati</taxon>
        <taxon>Pseudomonadota</taxon>
        <taxon>Alphaproteobacteria</taxon>
        <taxon>Hyphomicrobiales</taxon>
        <taxon>Methylobacteriaceae</taxon>
        <taxon>Methylobacterium</taxon>
    </lineage>
</organism>
<dbReference type="HAMAP" id="MF_01883">
    <property type="entry name" value="MdcB"/>
    <property type="match status" value="1"/>
</dbReference>
<dbReference type="GO" id="GO:0005524">
    <property type="term" value="F:ATP binding"/>
    <property type="evidence" value="ECO:0007669"/>
    <property type="project" value="UniProtKB-KW"/>
</dbReference>
<evidence type="ECO:0000256" key="1">
    <source>
        <dbReference type="ARBA" id="ARBA00001210"/>
    </source>
</evidence>
<evidence type="ECO:0000313" key="8">
    <source>
        <dbReference type="Proteomes" id="UP000401717"/>
    </source>
</evidence>
<dbReference type="GO" id="GO:0046917">
    <property type="term" value="F:triphosphoribosyl-dephospho-CoA synthase activity"/>
    <property type="evidence" value="ECO:0007669"/>
    <property type="project" value="UniProtKB-UniRule"/>
</dbReference>
<dbReference type="GO" id="GO:0051191">
    <property type="term" value="P:prosthetic group biosynthetic process"/>
    <property type="evidence" value="ECO:0007669"/>
    <property type="project" value="TreeGrafter"/>
</dbReference>
<keyword evidence="3 5" id="KW-0547">Nucleotide-binding</keyword>
<comment type="function">
    <text evidence="5">Involved in the formation of 2-(5''-phosphoribosyl)-3'-dephosphocoenzyme-A, the prosthetic group of the acyl-carrier protein of the malonate decarboxylase.</text>
</comment>
<reference evidence="6" key="3">
    <citation type="submission" date="2021-08" db="EMBL/GenBank/DDBJ databases">
        <authorList>
            <person name="Tani A."/>
            <person name="Ola A."/>
            <person name="Ogura Y."/>
            <person name="Katsura K."/>
            <person name="Hayashi T."/>
        </authorList>
    </citation>
    <scope>NUCLEOTIDE SEQUENCE</scope>
    <source>
        <strain evidence="6">DSM 22415</strain>
    </source>
</reference>
<dbReference type="RefSeq" id="WP_144764261.1">
    <property type="nucleotide sequence ID" value="NZ_BPQI01000035.1"/>
</dbReference>
<dbReference type="InterPro" id="IPR002736">
    <property type="entry name" value="CitG"/>
</dbReference>
<keyword evidence="4 5" id="KW-0067">ATP-binding</keyword>
<dbReference type="PANTHER" id="PTHR30201:SF2">
    <property type="entry name" value="2-(5''-TRIPHOSPHORIBOSYL)-3'-DEPHOSPHOCOENZYME-A SYNTHASE"/>
    <property type="match status" value="1"/>
</dbReference>
<dbReference type="PANTHER" id="PTHR30201">
    <property type="entry name" value="TRIPHOSPHORIBOSYL-DEPHOSPHO-COA SYNTHASE"/>
    <property type="match status" value="1"/>
</dbReference>
<dbReference type="Pfam" id="PF01874">
    <property type="entry name" value="CitG"/>
    <property type="match status" value="1"/>
</dbReference>
<evidence type="ECO:0000313" key="7">
    <source>
        <dbReference type="EMBL" id="VUF12800.1"/>
    </source>
</evidence>
<dbReference type="Proteomes" id="UP000401717">
    <property type="component" value="Unassembled WGS sequence"/>
</dbReference>
<keyword evidence="7" id="KW-0328">Glycosyltransferase</keyword>
<dbReference type="Proteomes" id="UP001055303">
    <property type="component" value="Unassembled WGS sequence"/>
</dbReference>
<sequence>MLALLRPGASAASRIDALAAAALADELACYPKPGLVSPVDSGSHADMDAATFRASIAALAGYFGAMAEAGAEGAAFPALNALGRAAEARMLAATGGVNTHRGAVFSLGLAAAAAGGSAPERGAAAICRTVADRWGADILAAGRLAEQRTHGAAVRARYGAPGAREEAAAGFPTVIGHALPAFRMARRAGASRNDALVQALFAILSVLEDNNLLYRGGPAALGRAQRRALNFLASGGILARGGRALAVAIHRAFVAERMSPGGAADLLALTAFLARVEEAHPGP</sequence>
<evidence type="ECO:0000256" key="4">
    <source>
        <dbReference type="ARBA" id="ARBA00022840"/>
    </source>
</evidence>
<keyword evidence="2 5" id="KW-0808">Transferase</keyword>
<dbReference type="EMBL" id="CABFVH010000013">
    <property type="protein sequence ID" value="VUF12800.1"/>
    <property type="molecule type" value="Genomic_DNA"/>
</dbReference>
<evidence type="ECO:0000256" key="5">
    <source>
        <dbReference type="HAMAP-Rule" id="MF_01883"/>
    </source>
</evidence>
<comment type="catalytic activity">
    <reaction evidence="1 5">
        <text>3'-dephospho-CoA + ATP = 2'-(5''-triphospho-alpha-D-ribosyl)-3'-dephospho-CoA + adenine</text>
        <dbReference type="Rhea" id="RHEA:15117"/>
        <dbReference type="ChEBI" id="CHEBI:16708"/>
        <dbReference type="ChEBI" id="CHEBI:30616"/>
        <dbReference type="ChEBI" id="CHEBI:57328"/>
        <dbReference type="ChEBI" id="CHEBI:61378"/>
        <dbReference type="EC" id="2.4.2.52"/>
    </reaction>
</comment>
<evidence type="ECO:0000313" key="6">
    <source>
        <dbReference type="EMBL" id="GJD55646.1"/>
    </source>
</evidence>
<gene>
    <name evidence="7" type="primary">citG_1</name>
    <name evidence="6" type="synonym">citG_2</name>
    <name evidence="5" type="synonym">mdcB</name>
    <name evidence="6" type="ORF">IFDJLNFL_1533</name>
    <name evidence="7" type="ORF">MTDSW087_02495</name>
</gene>
<accession>A0A564FYM4</accession>
<name>A0A564FYM4_9HYPH</name>
<dbReference type="AlphaFoldDB" id="A0A564FYM4"/>
<proteinExistence type="inferred from homology"/>
<keyword evidence="9" id="KW-1185">Reference proteome</keyword>
<reference evidence="6" key="2">
    <citation type="journal article" date="2021" name="Front. Microbiol.">
        <title>Comprehensive Comparative Genomics and Phenotyping of Methylobacterium Species.</title>
        <authorList>
            <person name="Alessa O."/>
            <person name="Ogura Y."/>
            <person name="Fujitani Y."/>
            <person name="Takami H."/>
            <person name="Hayashi T."/>
            <person name="Sahin N."/>
            <person name="Tani A."/>
        </authorList>
    </citation>
    <scope>NUCLEOTIDE SEQUENCE</scope>
    <source>
        <strain evidence="6">DSM 22415</strain>
    </source>
</reference>
<reference evidence="7 8" key="1">
    <citation type="submission" date="2019-06" db="EMBL/GenBank/DDBJ databases">
        <authorList>
            <person name="Rodrigo-Torres L."/>
            <person name="Arahal R. D."/>
            <person name="Lucena T."/>
        </authorList>
    </citation>
    <scope>NUCLEOTIDE SEQUENCE [LARGE SCALE GENOMIC DNA]</scope>
    <source>
        <strain evidence="7 8">SW08-7</strain>
    </source>
</reference>
<protein>
    <recommendedName>
        <fullName evidence="5">Probable 2-(5''-triphosphoribosyl)-3'-dephosphocoenzyme-A synthase</fullName>
        <shortName evidence="5">2-(5''-triphosphoribosyl)-3'-dephospho-CoA synthase</shortName>
        <ecNumber evidence="5">2.4.2.52</ecNumber>
    </recommendedName>
</protein>
<dbReference type="Gene3D" id="1.10.4200.10">
    <property type="entry name" value="Triphosphoribosyl-dephospho-CoA protein"/>
    <property type="match status" value="1"/>
</dbReference>
<evidence type="ECO:0000256" key="3">
    <source>
        <dbReference type="ARBA" id="ARBA00022741"/>
    </source>
</evidence>
<dbReference type="OrthoDB" id="114886at2"/>
<dbReference type="NCBIfam" id="TIGR03132">
    <property type="entry name" value="malonate_mdcB"/>
    <property type="match status" value="1"/>
</dbReference>
<comment type="similarity">
    <text evidence="5">Belongs to the CitG/MdcB family.</text>
</comment>
<evidence type="ECO:0000313" key="9">
    <source>
        <dbReference type="Proteomes" id="UP001055303"/>
    </source>
</evidence>